<comment type="caution">
    <text evidence="1">The sequence shown here is derived from an EMBL/GenBank/DDBJ whole genome shotgun (WGS) entry which is preliminary data.</text>
</comment>
<dbReference type="AlphaFoldDB" id="A0A9P7HEG8"/>
<reference evidence="1" key="2">
    <citation type="submission" date="2020-10" db="EMBL/GenBank/DDBJ databases">
        <authorList>
            <person name="Peck L.D."/>
            <person name="Nowell R.W."/>
            <person name="Flood J."/>
            <person name="Ryan M.J."/>
            <person name="Barraclough T.G."/>
        </authorList>
    </citation>
    <scope>NUCLEOTIDE SEQUENCE</scope>
    <source>
        <strain evidence="1">IMI 127659i</strain>
    </source>
</reference>
<organism evidence="1 2">
    <name type="scientific">Fusarium xylarioides</name>
    <dbReference type="NCBI Taxonomy" id="221167"/>
    <lineage>
        <taxon>Eukaryota</taxon>
        <taxon>Fungi</taxon>
        <taxon>Dikarya</taxon>
        <taxon>Ascomycota</taxon>
        <taxon>Pezizomycotina</taxon>
        <taxon>Sordariomycetes</taxon>
        <taxon>Hypocreomycetidae</taxon>
        <taxon>Hypocreales</taxon>
        <taxon>Nectriaceae</taxon>
        <taxon>Fusarium</taxon>
        <taxon>Fusarium fujikuroi species complex</taxon>
    </lineage>
</organism>
<protein>
    <submittedName>
        <fullName evidence="1">Uncharacterized protein</fullName>
    </submittedName>
</protein>
<gene>
    <name evidence="1" type="ORF">H9Q72_013641</name>
</gene>
<dbReference type="EMBL" id="JADFTT010000875">
    <property type="protein sequence ID" value="KAG5758218.1"/>
    <property type="molecule type" value="Genomic_DNA"/>
</dbReference>
<proteinExistence type="predicted"/>
<name>A0A9P7HEG8_9HYPO</name>
<dbReference type="Proteomes" id="UP000750502">
    <property type="component" value="Unassembled WGS sequence"/>
</dbReference>
<keyword evidence="2" id="KW-1185">Reference proteome</keyword>
<sequence length="177" mass="20306">MSSVKVQLIERLEVHMIIQILRSSSTVQQLFNTIKSHRIFNNVFKQSPESYRQSILRSVFLAQVPEHIVPYAIASLESRRFDREKVDARAEEEGVEAYTKVDKYIGQSVRAQEAPFEIFLRWEEERDTSTSCPTALMADYASMCWEYTAVATLRQTMANEILPLLTGYGLKHPGTLS</sequence>
<evidence type="ECO:0000313" key="1">
    <source>
        <dbReference type="EMBL" id="KAG5758218.1"/>
    </source>
</evidence>
<evidence type="ECO:0000313" key="2">
    <source>
        <dbReference type="Proteomes" id="UP000750502"/>
    </source>
</evidence>
<reference evidence="1" key="1">
    <citation type="journal article" date="2020" name="bioRxiv">
        <title>Historical genomics reveals the evolutionary mechanisms behind multiple outbreaks of the host-specific coffee wilt pathogen Fusarium xylarioides.</title>
        <authorList>
            <person name="Peck D."/>
            <person name="Nowell R.W."/>
            <person name="Flood J."/>
            <person name="Ryan M.J."/>
            <person name="Barraclough T.G."/>
        </authorList>
    </citation>
    <scope>NUCLEOTIDE SEQUENCE</scope>
    <source>
        <strain evidence="1">IMI 127659i</strain>
    </source>
</reference>
<accession>A0A9P7HEG8</accession>